<sequence>MKECVNAVGE</sequence>
<organism evidence="1">
    <name type="scientific">Anguilla anguilla</name>
    <name type="common">European freshwater eel</name>
    <name type="synonym">Muraena anguilla</name>
    <dbReference type="NCBI Taxonomy" id="7936"/>
    <lineage>
        <taxon>Eukaryota</taxon>
        <taxon>Metazoa</taxon>
        <taxon>Chordata</taxon>
        <taxon>Craniata</taxon>
        <taxon>Vertebrata</taxon>
        <taxon>Euteleostomi</taxon>
        <taxon>Actinopterygii</taxon>
        <taxon>Neopterygii</taxon>
        <taxon>Teleostei</taxon>
        <taxon>Anguilliformes</taxon>
        <taxon>Anguillidae</taxon>
        <taxon>Anguilla</taxon>
    </lineage>
</organism>
<reference evidence="1" key="2">
    <citation type="journal article" date="2015" name="Fish Shellfish Immunol.">
        <title>Early steps in the European eel (Anguilla anguilla)-Vibrio vulnificus interaction in the gills: Role of the RtxA13 toxin.</title>
        <authorList>
            <person name="Callol A."/>
            <person name="Pajuelo D."/>
            <person name="Ebbesson L."/>
            <person name="Teles M."/>
            <person name="MacKenzie S."/>
            <person name="Amaro C."/>
        </authorList>
    </citation>
    <scope>NUCLEOTIDE SEQUENCE</scope>
</reference>
<name>A0A0E9R6C2_ANGAN</name>
<accession>A0A0E9R6C2</accession>
<dbReference type="EMBL" id="GBXM01083866">
    <property type="protein sequence ID" value="JAH24711.1"/>
    <property type="molecule type" value="Transcribed_RNA"/>
</dbReference>
<proteinExistence type="predicted"/>
<reference evidence="1" key="1">
    <citation type="submission" date="2014-11" db="EMBL/GenBank/DDBJ databases">
        <authorList>
            <person name="Amaro Gonzalez C."/>
        </authorList>
    </citation>
    <scope>NUCLEOTIDE SEQUENCE</scope>
</reference>
<protein>
    <submittedName>
        <fullName evidence="1">Uncharacterized protein</fullName>
    </submittedName>
</protein>
<evidence type="ECO:0000313" key="1">
    <source>
        <dbReference type="EMBL" id="JAH24711.1"/>
    </source>
</evidence>